<sequence length="108" mass="10794">MPYTGIITAPSAIIPAINTSNAARSISHVFLTAATSAADMPGSDHAIIVAGTSAANVARGRLTPEPTSAGNPTVMDANGSVPSCAAKHSIGSWAILAVFMQAGSVRHP</sequence>
<reference evidence="1 2" key="1">
    <citation type="journal article" date="2017" name="Biosci. Biotechnol. Biochem.">
        <title>Identification and characterization of a sulfoglycosidase from Bifidobacterium bifidum implicated in mucin glycan utilization.</title>
        <authorList>
            <person name="Katoh T."/>
            <person name="Maeshibu T."/>
            <person name="Kikkawa K."/>
            <person name="Gotoh A."/>
            <person name="Tomabechi Y."/>
            <person name="Nakamura M."/>
            <person name="Liao W.-H."/>
            <person name="Yamaguchi M."/>
            <person name="Ashida H."/>
            <person name="Yamamoto K."/>
            <person name="Katayama T."/>
        </authorList>
    </citation>
    <scope>NUCLEOTIDE SEQUENCE [LARGE SCALE GENOMIC DNA]</scope>
    <source>
        <strain evidence="1 2">JCM 7004</strain>
    </source>
</reference>
<gene>
    <name evidence="1" type="ORF">BBJK_01305</name>
</gene>
<dbReference type="EMBL" id="AP018131">
    <property type="protein sequence ID" value="BBA47906.1"/>
    <property type="molecule type" value="Genomic_DNA"/>
</dbReference>
<protein>
    <submittedName>
        <fullName evidence="1">Uncharacterized protein</fullName>
    </submittedName>
</protein>
<accession>A0A286TC56</accession>
<dbReference type="Proteomes" id="UP000262177">
    <property type="component" value="Chromosome"/>
</dbReference>
<organism evidence="1 2">
    <name type="scientific">Bifidobacterium bifidum LMG 13195</name>
    <dbReference type="NCBI Taxonomy" id="1207542"/>
    <lineage>
        <taxon>Bacteria</taxon>
        <taxon>Bacillati</taxon>
        <taxon>Actinomycetota</taxon>
        <taxon>Actinomycetes</taxon>
        <taxon>Bifidobacteriales</taxon>
        <taxon>Bifidobacteriaceae</taxon>
        <taxon>Bifidobacterium</taxon>
    </lineage>
</organism>
<name>A0A286TC56_BIFBI</name>
<evidence type="ECO:0000313" key="1">
    <source>
        <dbReference type="EMBL" id="BBA47906.1"/>
    </source>
</evidence>
<evidence type="ECO:0000313" key="2">
    <source>
        <dbReference type="Proteomes" id="UP000262177"/>
    </source>
</evidence>
<proteinExistence type="predicted"/>
<dbReference type="AlphaFoldDB" id="A0A286TC56"/>